<comment type="caution">
    <text evidence="8">The sequence shown here is derived from an EMBL/GenBank/DDBJ whole genome shotgun (WGS) entry which is preliminary data.</text>
</comment>
<comment type="similarity">
    <text evidence="1 6">Belongs to the actin family.</text>
</comment>
<gene>
    <name evidence="8" type="ORF">QTG54_007208</name>
</gene>
<evidence type="ECO:0000256" key="6">
    <source>
        <dbReference type="RuleBase" id="RU000487"/>
    </source>
</evidence>
<feature type="region of interest" description="Disordered" evidence="7">
    <location>
        <begin position="351"/>
        <end position="390"/>
    </location>
</feature>
<dbReference type="SMART" id="SM00268">
    <property type="entry name" value="ACTIN"/>
    <property type="match status" value="1"/>
</dbReference>
<dbReference type="EMBL" id="JATAAI010000012">
    <property type="protein sequence ID" value="KAK1741635.1"/>
    <property type="molecule type" value="Genomic_DNA"/>
</dbReference>
<evidence type="ECO:0000256" key="2">
    <source>
        <dbReference type="ARBA" id="ARBA00022741"/>
    </source>
</evidence>
<dbReference type="Pfam" id="PF00022">
    <property type="entry name" value="Actin"/>
    <property type="match status" value="1"/>
</dbReference>
<dbReference type="Proteomes" id="UP001224775">
    <property type="component" value="Unassembled WGS sequence"/>
</dbReference>
<dbReference type="GO" id="GO:0005524">
    <property type="term" value="F:ATP binding"/>
    <property type="evidence" value="ECO:0007669"/>
    <property type="project" value="UniProtKB-KW"/>
</dbReference>
<keyword evidence="2" id="KW-0547">Nucleotide-binding</keyword>
<keyword evidence="3" id="KW-0378">Hydrolase</keyword>
<keyword evidence="4" id="KW-0067">ATP-binding</keyword>
<accession>A0AAD8YAS6</accession>
<comment type="catalytic activity">
    <reaction evidence="5">
        <text>ATP + H2O = ADP + phosphate + H(+)</text>
        <dbReference type="Rhea" id="RHEA:13065"/>
        <dbReference type="ChEBI" id="CHEBI:15377"/>
        <dbReference type="ChEBI" id="CHEBI:15378"/>
        <dbReference type="ChEBI" id="CHEBI:30616"/>
        <dbReference type="ChEBI" id="CHEBI:43474"/>
        <dbReference type="ChEBI" id="CHEBI:456216"/>
    </reaction>
</comment>
<evidence type="ECO:0000256" key="7">
    <source>
        <dbReference type="SAM" id="MobiDB-lite"/>
    </source>
</evidence>
<dbReference type="Gene3D" id="3.90.640.10">
    <property type="entry name" value="Actin, Chain A, domain 4"/>
    <property type="match status" value="1"/>
</dbReference>
<keyword evidence="9" id="KW-1185">Reference proteome</keyword>
<reference evidence="8" key="1">
    <citation type="submission" date="2023-06" db="EMBL/GenBank/DDBJ databases">
        <title>Survivors Of The Sea: Transcriptome response of Skeletonema marinoi to long-term dormancy.</title>
        <authorList>
            <person name="Pinder M.I.M."/>
            <person name="Kourtchenko O."/>
            <person name="Robertson E.K."/>
            <person name="Larsson T."/>
            <person name="Maumus F."/>
            <person name="Osuna-Cruz C.M."/>
            <person name="Vancaester E."/>
            <person name="Stenow R."/>
            <person name="Vandepoele K."/>
            <person name="Ploug H."/>
            <person name="Bruchert V."/>
            <person name="Godhe A."/>
            <person name="Topel M."/>
        </authorList>
    </citation>
    <scope>NUCLEOTIDE SEQUENCE</scope>
    <source>
        <strain evidence="8">R05AC</strain>
    </source>
</reference>
<protein>
    <submittedName>
        <fullName evidence="8">Actin family protein</fullName>
    </submittedName>
</protein>
<dbReference type="InterPro" id="IPR043129">
    <property type="entry name" value="ATPase_NBD"/>
</dbReference>
<evidence type="ECO:0000256" key="4">
    <source>
        <dbReference type="ARBA" id="ARBA00022840"/>
    </source>
</evidence>
<evidence type="ECO:0000313" key="9">
    <source>
        <dbReference type="Proteomes" id="UP001224775"/>
    </source>
</evidence>
<evidence type="ECO:0000313" key="8">
    <source>
        <dbReference type="EMBL" id="KAK1741635.1"/>
    </source>
</evidence>
<dbReference type="InterPro" id="IPR004000">
    <property type="entry name" value="Actin"/>
</dbReference>
<dbReference type="PANTHER" id="PTHR11937">
    <property type="entry name" value="ACTIN"/>
    <property type="match status" value="1"/>
</dbReference>
<feature type="region of interest" description="Disordered" evidence="7">
    <location>
        <begin position="42"/>
        <end position="66"/>
    </location>
</feature>
<dbReference type="AlphaFoldDB" id="A0AAD8YAS6"/>
<feature type="compositionally biased region" description="Acidic residues" evidence="7">
    <location>
        <begin position="361"/>
        <end position="381"/>
    </location>
</feature>
<feature type="compositionally biased region" description="Polar residues" evidence="7">
    <location>
        <begin position="47"/>
        <end position="57"/>
    </location>
</feature>
<dbReference type="SUPFAM" id="SSF53067">
    <property type="entry name" value="Actin-like ATPase domain"/>
    <property type="match status" value="2"/>
</dbReference>
<organism evidence="8 9">
    <name type="scientific">Skeletonema marinoi</name>
    <dbReference type="NCBI Taxonomy" id="267567"/>
    <lineage>
        <taxon>Eukaryota</taxon>
        <taxon>Sar</taxon>
        <taxon>Stramenopiles</taxon>
        <taxon>Ochrophyta</taxon>
        <taxon>Bacillariophyta</taxon>
        <taxon>Coscinodiscophyceae</taxon>
        <taxon>Thalassiosirophycidae</taxon>
        <taxon>Thalassiosirales</taxon>
        <taxon>Skeletonemataceae</taxon>
        <taxon>Skeletonema</taxon>
        <taxon>Skeletonema marinoi-dohrnii complex</taxon>
    </lineage>
</organism>
<dbReference type="FunFam" id="3.30.420.40:FF:000058">
    <property type="entry name" value="Putative actin-related protein 5"/>
    <property type="match status" value="1"/>
</dbReference>
<proteinExistence type="inferred from homology"/>
<name>A0AAD8YAS6_9STRA</name>
<evidence type="ECO:0000256" key="1">
    <source>
        <dbReference type="ARBA" id="ARBA00006752"/>
    </source>
</evidence>
<sequence length="542" mass="58778">MYCGDETGAFIGDIGSHTARFGYGGEDCPKVVVPSAVYKHSPDENNYVGSSQGNQQPGGKKRGAKRGKYTAPVSLMNVPPHGCFSSEGDDEENCDVGFIPIYQSMNSNNNQTKQAGQDSCDGDGVIQDIDAWASLWEYSFSALTARGKSKHTVGYKKVEQSLDGPIDHPLLAVDSSSRIISTNLQERQKALMLETLFESLSAPAAYIAPSAMLSSFANGRQTSLVVDVGHTGSRVTPVVDGYLLHSGSCKSGRGGMWLGDVKRGVLEGCWKINGSDSVVNKWNGWKGAPPCQHDGVIPRYILQSKIEKLKANELEHLKKSPFHSMAVHEVMYEMMTSTSLQSIGISSDTSTPFVGYGSSENNDDVNMEDKNDDDEDADDDGPSYVLPDGTKVDLAQPVGKDLCRLPQLLLSEDLPSWIQPQTSNANDYASNMLPLHKLVHRSLSQILDADLRKELASNIILTGSASLTPGLDKSLSIELGKILPASYKHKVISSKSTVENRYGAWIGGSILSSLGSFQQLWLSKKEYEENGAVLGLQRFNNN</sequence>
<evidence type="ECO:0000256" key="3">
    <source>
        <dbReference type="ARBA" id="ARBA00022801"/>
    </source>
</evidence>
<dbReference type="Gene3D" id="3.30.420.40">
    <property type="match status" value="3"/>
</dbReference>
<dbReference type="GO" id="GO:0016787">
    <property type="term" value="F:hydrolase activity"/>
    <property type="evidence" value="ECO:0007669"/>
    <property type="project" value="UniProtKB-KW"/>
</dbReference>
<evidence type="ECO:0000256" key="5">
    <source>
        <dbReference type="ARBA" id="ARBA00049360"/>
    </source>
</evidence>